<dbReference type="InterPro" id="IPR050267">
    <property type="entry name" value="Anti-sigma-factor_SerPK"/>
</dbReference>
<evidence type="ECO:0000259" key="3">
    <source>
        <dbReference type="Pfam" id="PF14417"/>
    </source>
</evidence>
<dbReference type="RefSeq" id="WP_017983225.1">
    <property type="nucleotide sequence ID" value="NZ_AQUL01000001.1"/>
</dbReference>
<dbReference type="InterPro" id="IPR047718">
    <property type="entry name" value="RsbA-like_anti_sig"/>
</dbReference>
<protein>
    <submittedName>
        <fullName evidence="4">Regulatory protein</fullName>
    </submittedName>
</protein>
<proteinExistence type="predicted"/>
<dbReference type="Pfam" id="PF14417">
    <property type="entry name" value="MEDS"/>
    <property type="match status" value="1"/>
</dbReference>
<keyword evidence="1" id="KW-0418">Kinase</keyword>
<sequence>MSTGFVHEVLFYGSPEEYLDGLVPFLTEGLAAGDPVAAAVPEPNLSLLREALGDDASRVHLLDMGVAGRNPGRVIPQVLRGFADRHRDAARVRIIGEPIWDGRSAVEYPACAQHEALINPAFAGRDVTIVCPYDTKTLDPVAIADAHMTHPLVTERGVRRGSDTYAWDDLVARYNDELKPPAGAVTFRVQVPDHLSVARRSVAAYALEFGLGEARTEDLKLIVTELATNSLLHAGTPCELSLWREGAELVCSATDGGRLTDPLAGRRPPVRDQLSGRGLLLVNDLADLVRTHRAPHGTTIQVRMRLDRKPL</sequence>
<dbReference type="SUPFAM" id="SSF55874">
    <property type="entry name" value="ATPase domain of HSP90 chaperone/DNA topoisomerase II/histidine kinase"/>
    <property type="match status" value="1"/>
</dbReference>
<keyword evidence="1" id="KW-0723">Serine/threonine-protein kinase</keyword>
<dbReference type="NCBIfam" id="NF041045">
    <property type="entry name" value="RsbA_anti_sig"/>
    <property type="match status" value="1"/>
</dbReference>
<keyword evidence="5" id="KW-1185">Reference proteome</keyword>
<dbReference type="KEGG" id="amq:AMETH_4300"/>
<name>A0A076N328_AMYME</name>
<dbReference type="AlphaFoldDB" id="A0A076N328"/>
<dbReference type="PANTHER" id="PTHR35526:SF3">
    <property type="entry name" value="ANTI-SIGMA-F FACTOR RSBW"/>
    <property type="match status" value="1"/>
</dbReference>
<dbReference type="STRING" id="1068978.AMETH_4300"/>
<dbReference type="InterPro" id="IPR036890">
    <property type="entry name" value="HATPase_C_sf"/>
</dbReference>
<dbReference type="InterPro" id="IPR003594">
    <property type="entry name" value="HATPase_dom"/>
</dbReference>
<dbReference type="CDD" id="cd16936">
    <property type="entry name" value="HATPase_RsbW-like"/>
    <property type="match status" value="1"/>
</dbReference>
<evidence type="ECO:0000256" key="1">
    <source>
        <dbReference type="ARBA" id="ARBA00022527"/>
    </source>
</evidence>
<feature type="domain" description="Histidine kinase/HSP90-like ATPase" evidence="2">
    <location>
        <begin position="192"/>
        <end position="303"/>
    </location>
</feature>
<dbReference type="eggNOG" id="COG2172">
    <property type="taxonomic scope" value="Bacteria"/>
</dbReference>
<reference evidence="4 5" key="1">
    <citation type="submission" date="2014-07" db="EMBL/GenBank/DDBJ databases">
        <title>Whole Genome Sequence of the Amycolatopsis methanolica 239.</title>
        <authorList>
            <person name="Tang B."/>
        </authorList>
    </citation>
    <scope>NUCLEOTIDE SEQUENCE [LARGE SCALE GENOMIC DNA]</scope>
    <source>
        <strain evidence="4 5">239</strain>
    </source>
</reference>
<accession>A0A076N328</accession>
<dbReference type="InterPro" id="IPR025847">
    <property type="entry name" value="MEDS_domain"/>
</dbReference>
<dbReference type="Gene3D" id="3.30.565.10">
    <property type="entry name" value="Histidine kinase-like ATPase, C-terminal domain"/>
    <property type="match status" value="1"/>
</dbReference>
<dbReference type="EMBL" id="CP009110">
    <property type="protein sequence ID" value="AIJ24392.1"/>
    <property type="molecule type" value="Genomic_DNA"/>
</dbReference>
<evidence type="ECO:0000259" key="2">
    <source>
        <dbReference type="Pfam" id="PF13581"/>
    </source>
</evidence>
<dbReference type="OrthoDB" id="4088450at2"/>
<dbReference type="HOGENOM" id="CLU_072253_0_0_11"/>
<evidence type="ECO:0000313" key="5">
    <source>
        <dbReference type="Proteomes" id="UP000062973"/>
    </source>
</evidence>
<dbReference type="Pfam" id="PF13581">
    <property type="entry name" value="HATPase_c_2"/>
    <property type="match status" value="1"/>
</dbReference>
<feature type="domain" description="MEDS" evidence="3">
    <location>
        <begin position="7"/>
        <end position="151"/>
    </location>
</feature>
<dbReference type="PANTHER" id="PTHR35526">
    <property type="entry name" value="ANTI-SIGMA-F FACTOR RSBW-RELATED"/>
    <property type="match status" value="1"/>
</dbReference>
<dbReference type="PATRIC" id="fig|1068978.7.peg.4604"/>
<dbReference type="Proteomes" id="UP000062973">
    <property type="component" value="Chromosome"/>
</dbReference>
<organism evidence="4 5">
    <name type="scientific">Amycolatopsis methanolica 239</name>
    <dbReference type="NCBI Taxonomy" id="1068978"/>
    <lineage>
        <taxon>Bacteria</taxon>
        <taxon>Bacillati</taxon>
        <taxon>Actinomycetota</taxon>
        <taxon>Actinomycetes</taxon>
        <taxon>Pseudonocardiales</taxon>
        <taxon>Pseudonocardiaceae</taxon>
        <taxon>Amycolatopsis</taxon>
        <taxon>Amycolatopsis methanolica group</taxon>
    </lineage>
</organism>
<evidence type="ECO:0000313" key="4">
    <source>
        <dbReference type="EMBL" id="AIJ24392.1"/>
    </source>
</evidence>
<gene>
    <name evidence="4" type="primary">prsR</name>
    <name evidence="4" type="ORF">AMETH_4300</name>
</gene>
<dbReference type="GO" id="GO:0004674">
    <property type="term" value="F:protein serine/threonine kinase activity"/>
    <property type="evidence" value="ECO:0007669"/>
    <property type="project" value="UniProtKB-KW"/>
</dbReference>
<keyword evidence="1" id="KW-0808">Transferase</keyword>